<keyword evidence="1" id="KW-0812">Transmembrane</keyword>
<dbReference type="Proteomes" id="UP000285190">
    <property type="component" value="Unassembled WGS sequence"/>
</dbReference>
<keyword evidence="1" id="KW-1133">Transmembrane helix</keyword>
<organism evidence="2 3">
    <name type="scientific">Noviherbaspirillum cavernae</name>
    <dbReference type="NCBI Taxonomy" id="2320862"/>
    <lineage>
        <taxon>Bacteria</taxon>
        <taxon>Pseudomonadati</taxon>
        <taxon>Pseudomonadota</taxon>
        <taxon>Betaproteobacteria</taxon>
        <taxon>Burkholderiales</taxon>
        <taxon>Oxalobacteraceae</taxon>
        <taxon>Noviherbaspirillum</taxon>
    </lineage>
</organism>
<evidence type="ECO:0000313" key="3">
    <source>
        <dbReference type="Proteomes" id="UP000285190"/>
    </source>
</evidence>
<gene>
    <name evidence="2" type="ORF">D3870_15150</name>
</gene>
<name>A0A418X3W7_9BURK</name>
<evidence type="ECO:0000256" key="1">
    <source>
        <dbReference type="SAM" id="Phobius"/>
    </source>
</evidence>
<dbReference type="AlphaFoldDB" id="A0A418X3W7"/>
<evidence type="ECO:0008006" key="4">
    <source>
        <dbReference type="Google" id="ProtNLM"/>
    </source>
</evidence>
<protein>
    <recommendedName>
        <fullName evidence="4">Signal peptide prediction</fullName>
    </recommendedName>
</protein>
<feature type="transmembrane region" description="Helical" evidence="1">
    <location>
        <begin position="6"/>
        <end position="27"/>
    </location>
</feature>
<dbReference type="RefSeq" id="WP_119740363.1">
    <property type="nucleotide sequence ID" value="NZ_QYUN01000002.1"/>
</dbReference>
<proteinExistence type="predicted"/>
<comment type="caution">
    <text evidence="2">The sequence shown here is derived from an EMBL/GenBank/DDBJ whole genome shotgun (WGS) entry which is preliminary data.</text>
</comment>
<dbReference type="EMBL" id="QYUN01000002">
    <property type="protein sequence ID" value="RJG07160.1"/>
    <property type="molecule type" value="Genomic_DNA"/>
</dbReference>
<evidence type="ECO:0000313" key="2">
    <source>
        <dbReference type="EMBL" id="RJG07160.1"/>
    </source>
</evidence>
<sequence length="133" mass="14686">MVNLSGIAWALPMTALGLCFALPVYALHGKVQLVRGRTLAIVVRGPFADRMLHHHPFGAMTAMALGHIVIAEHRGLSPRVLVHELEHVRQAARWGPAFPFAYLASSLWAALHGRDAYWHNAFEIAAREAEKHA</sequence>
<keyword evidence="3" id="KW-1185">Reference proteome</keyword>
<reference evidence="2 3" key="1">
    <citation type="submission" date="2018-09" db="EMBL/GenBank/DDBJ databases">
        <authorList>
            <person name="Zhu H."/>
        </authorList>
    </citation>
    <scope>NUCLEOTIDE SEQUENCE [LARGE SCALE GENOMIC DNA]</scope>
    <source>
        <strain evidence="2 3">K2R10-39</strain>
    </source>
</reference>
<dbReference type="OrthoDB" id="274512at2"/>
<accession>A0A418X3W7</accession>
<keyword evidence="1" id="KW-0472">Membrane</keyword>